<gene>
    <name evidence="1" type="ORF">Syun_031680</name>
</gene>
<evidence type="ECO:0000313" key="1">
    <source>
        <dbReference type="EMBL" id="KAK9081666.1"/>
    </source>
</evidence>
<sequence>MPPLACFVLTVARAPVSLLVHRILHSCWRSPAYCTGSCKPTPLVLPADPPRPHFDILGVLSVRVACYLSHCLQAASTATLALSLQDSIAVVPVPPLPPLPPLHNHTSPSLPPLLTHTRFAAAAARHHTQSAP</sequence>
<keyword evidence="2" id="KW-1185">Reference proteome</keyword>
<organism evidence="1 2">
    <name type="scientific">Stephania yunnanensis</name>
    <dbReference type="NCBI Taxonomy" id="152371"/>
    <lineage>
        <taxon>Eukaryota</taxon>
        <taxon>Viridiplantae</taxon>
        <taxon>Streptophyta</taxon>
        <taxon>Embryophyta</taxon>
        <taxon>Tracheophyta</taxon>
        <taxon>Spermatophyta</taxon>
        <taxon>Magnoliopsida</taxon>
        <taxon>Ranunculales</taxon>
        <taxon>Menispermaceae</taxon>
        <taxon>Menispermoideae</taxon>
        <taxon>Cissampelideae</taxon>
        <taxon>Stephania</taxon>
    </lineage>
</organism>
<accession>A0AAP0DVB2</accession>
<evidence type="ECO:0000313" key="2">
    <source>
        <dbReference type="Proteomes" id="UP001420932"/>
    </source>
</evidence>
<name>A0AAP0DVB2_9MAGN</name>
<protein>
    <submittedName>
        <fullName evidence="1">Uncharacterized protein</fullName>
    </submittedName>
</protein>
<proteinExistence type="predicted"/>
<dbReference type="Proteomes" id="UP001420932">
    <property type="component" value="Unassembled WGS sequence"/>
</dbReference>
<reference evidence="1 2" key="1">
    <citation type="submission" date="2024-01" db="EMBL/GenBank/DDBJ databases">
        <title>Genome assemblies of Stephania.</title>
        <authorList>
            <person name="Yang L."/>
        </authorList>
    </citation>
    <scope>NUCLEOTIDE SEQUENCE [LARGE SCALE GENOMIC DNA]</scope>
    <source>
        <strain evidence="1">YNDBR</strain>
        <tissue evidence="1">Leaf</tissue>
    </source>
</reference>
<dbReference type="EMBL" id="JBBNAF010000050">
    <property type="protein sequence ID" value="KAK9081666.1"/>
    <property type="molecule type" value="Genomic_DNA"/>
</dbReference>
<dbReference type="AlphaFoldDB" id="A0AAP0DVB2"/>
<comment type="caution">
    <text evidence="1">The sequence shown here is derived from an EMBL/GenBank/DDBJ whole genome shotgun (WGS) entry which is preliminary data.</text>
</comment>